<reference evidence="2" key="1">
    <citation type="journal article" date="2017" name="Genome Biol.">
        <title>Comparative genomics reveals high biological diversity and specific adaptations in the industrially and medically important fungal genus Aspergillus.</title>
        <authorList>
            <person name="de Vries R.P."/>
            <person name="Riley R."/>
            <person name="Wiebenga A."/>
            <person name="Aguilar-Osorio G."/>
            <person name="Amillis S."/>
            <person name="Uchima C.A."/>
            <person name="Anderluh G."/>
            <person name="Asadollahi M."/>
            <person name="Askin M."/>
            <person name="Barry K."/>
            <person name="Battaglia E."/>
            <person name="Bayram O."/>
            <person name="Benocci T."/>
            <person name="Braus-Stromeyer S.A."/>
            <person name="Caldana C."/>
            <person name="Canovas D."/>
            <person name="Cerqueira G.C."/>
            <person name="Chen F."/>
            <person name="Chen W."/>
            <person name="Choi C."/>
            <person name="Clum A."/>
            <person name="Dos Santos R.A."/>
            <person name="Damasio A.R."/>
            <person name="Diallinas G."/>
            <person name="Emri T."/>
            <person name="Fekete E."/>
            <person name="Flipphi M."/>
            <person name="Freyberg S."/>
            <person name="Gallo A."/>
            <person name="Gournas C."/>
            <person name="Habgood R."/>
            <person name="Hainaut M."/>
            <person name="Harispe M.L."/>
            <person name="Henrissat B."/>
            <person name="Hilden K.S."/>
            <person name="Hope R."/>
            <person name="Hossain A."/>
            <person name="Karabika E."/>
            <person name="Karaffa L."/>
            <person name="Karanyi Z."/>
            <person name="Krasevec N."/>
            <person name="Kuo A."/>
            <person name="Kusch H."/>
            <person name="LaButti K."/>
            <person name="Lagendijk E.L."/>
            <person name="Lapidus A."/>
            <person name="Levasseur A."/>
            <person name="Lindquist E."/>
            <person name="Lipzen A."/>
            <person name="Logrieco A.F."/>
            <person name="MacCabe A."/>
            <person name="Maekelae M.R."/>
            <person name="Malavazi I."/>
            <person name="Melin P."/>
            <person name="Meyer V."/>
            <person name="Mielnichuk N."/>
            <person name="Miskei M."/>
            <person name="Molnar A.P."/>
            <person name="Mule G."/>
            <person name="Ngan C.Y."/>
            <person name="Orejas M."/>
            <person name="Orosz E."/>
            <person name="Ouedraogo J.P."/>
            <person name="Overkamp K.M."/>
            <person name="Park H.-S."/>
            <person name="Perrone G."/>
            <person name="Piumi F."/>
            <person name="Punt P.J."/>
            <person name="Ram A.F."/>
            <person name="Ramon A."/>
            <person name="Rauscher S."/>
            <person name="Record E."/>
            <person name="Riano-Pachon D.M."/>
            <person name="Robert V."/>
            <person name="Roehrig J."/>
            <person name="Ruller R."/>
            <person name="Salamov A."/>
            <person name="Salih N.S."/>
            <person name="Samson R.A."/>
            <person name="Sandor E."/>
            <person name="Sanguinetti M."/>
            <person name="Schuetze T."/>
            <person name="Sepcic K."/>
            <person name="Shelest E."/>
            <person name="Sherlock G."/>
            <person name="Sophianopoulou V."/>
            <person name="Squina F.M."/>
            <person name="Sun H."/>
            <person name="Susca A."/>
            <person name="Todd R.B."/>
            <person name="Tsang A."/>
            <person name="Unkles S.E."/>
            <person name="van de Wiele N."/>
            <person name="van Rossen-Uffink D."/>
            <person name="Oliveira J.V."/>
            <person name="Vesth T.C."/>
            <person name="Visser J."/>
            <person name="Yu J.-H."/>
            <person name="Zhou M."/>
            <person name="Andersen M.R."/>
            <person name="Archer D.B."/>
            <person name="Baker S.E."/>
            <person name="Benoit I."/>
            <person name="Brakhage A.A."/>
            <person name="Braus G.H."/>
            <person name="Fischer R."/>
            <person name="Frisvad J.C."/>
            <person name="Goldman G.H."/>
            <person name="Houbraken J."/>
            <person name="Oakley B."/>
            <person name="Pocsi I."/>
            <person name="Scazzocchio C."/>
            <person name="Seiboth B."/>
            <person name="vanKuyk P.A."/>
            <person name="Wortman J."/>
            <person name="Dyer P.S."/>
            <person name="Grigoriev I.V."/>
        </authorList>
    </citation>
    <scope>NUCLEOTIDE SEQUENCE [LARGE SCALE GENOMIC DNA]</scope>
    <source>
        <strain evidence="2">ITEM 5010</strain>
    </source>
</reference>
<dbReference type="Proteomes" id="UP000188318">
    <property type="component" value="Unassembled WGS sequence"/>
</dbReference>
<name>A0A1R3RAR1_ASPC5</name>
<dbReference type="OMA" id="ICMRSKT"/>
<evidence type="ECO:0000313" key="1">
    <source>
        <dbReference type="EMBL" id="OOF91578.1"/>
    </source>
</evidence>
<dbReference type="EMBL" id="KV907510">
    <property type="protein sequence ID" value="OOF91578.1"/>
    <property type="molecule type" value="Genomic_DNA"/>
</dbReference>
<gene>
    <name evidence="1" type="ORF">ASPCADRAFT_509988</name>
</gene>
<protein>
    <submittedName>
        <fullName evidence="1">Uncharacterized protein</fullName>
    </submittedName>
</protein>
<accession>A0A1R3RAR1</accession>
<evidence type="ECO:0000313" key="2">
    <source>
        <dbReference type="Proteomes" id="UP000188318"/>
    </source>
</evidence>
<dbReference type="OrthoDB" id="4503771at2759"/>
<proteinExistence type="predicted"/>
<sequence>MDPDSNCQCSISGLQLMTELRTVHPVVELGTILDLVQRVYTHGQEVLKCKDCRKAPHSSFVMLPALAEQCLALFEAVCLAYSITRTNALFDPAVLAFEQPLSQIICMRSKTQLGQMELDEKESALLVKTLVGRNLMKMLEVMRTLQKMFRALAKDPGPHRAGLPTLRACEASVEATIRRFVGFMEQIEMDAGTYSCVSDGLRTV</sequence>
<dbReference type="VEuPathDB" id="FungiDB:ASPCADRAFT_509988"/>
<keyword evidence="2" id="KW-1185">Reference proteome</keyword>
<organism evidence="1 2">
    <name type="scientific">Aspergillus carbonarius (strain ITEM 5010)</name>
    <dbReference type="NCBI Taxonomy" id="602072"/>
    <lineage>
        <taxon>Eukaryota</taxon>
        <taxon>Fungi</taxon>
        <taxon>Dikarya</taxon>
        <taxon>Ascomycota</taxon>
        <taxon>Pezizomycotina</taxon>
        <taxon>Eurotiomycetes</taxon>
        <taxon>Eurotiomycetidae</taxon>
        <taxon>Eurotiales</taxon>
        <taxon>Aspergillaceae</taxon>
        <taxon>Aspergillus</taxon>
        <taxon>Aspergillus subgen. Circumdati</taxon>
    </lineage>
</organism>
<dbReference type="AlphaFoldDB" id="A0A1R3RAR1"/>